<dbReference type="InterPro" id="IPR027961">
    <property type="entry name" value="DUF4442"/>
</dbReference>
<reference evidence="1" key="1">
    <citation type="submission" date="2020-09" db="EMBL/GenBank/DDBJ databases">
        <title>A novel bacterium of genus Neiella, isolated from South China Sea.</title>
        <authorList>
            <person name="Huang H."/>
            <person name="Mo K."/>
            <person name="Hu Y."/>
        </authorList>
    </citation>
    <scope>NUCLEOTIDE SEQUENCE</scope>
    <source>
        <strain evidence="1">HB171785</strain>
    </source>
</reference>
<dbReference type="InterPro" id="IPR029069">
    <property type="entry name" value="HotDog_dom_sf"/>
</dbReference>
<name>A0A8J6UL06_9GAMM</name>
<accession>A0A8J6UL06</accession>
<dbReference type="AlphaFoldDB" id="A0A8J6UL06"/>
<dbReference type="Proteomes" id="UP000638014">
    <property type="component" value="Unassembled WGS sequence"/>
</dbReference>
<comment type="caution">
    <text evidence="1">The sequence shown here is derived from an EMBL/GenBank/DDBJ whole genome shotgun (WGS) entry which is preliminary data.</text>
</comment>
<dbReference type="Pfam" id="PF14539">
    <property type="entry name" value="DUF4442"/>
    <property type="match status" value="1"/>
</dbReference>
<dbReference type="CDD" id="cd03443">
    <property type="entry name" value="PaaI_thioesterase"/>
    <property type="match status" value="1"/>
</dbReference>
<dbReference type="Gene3D" id="3.10.129.10">
    <property type="entry name" value="Hotdog Thioesterase"/>
    <property type="match status" value="1"/>
</dbReference>
<dbReference type="SUPFAM" id="SSF54637">
    <property type="entry name" value="Thioesterase/thiol ester dehydrase-isomerase"/>
    <property type="match status" value="1"/>
</dbReference>
<gene>
    <name evidence="1" type="ORF">IC617_01435</name>
</gene>
<protein>
    <submittedName>
        <fullName evidence="1">DUF4442 domain-containing protein</fullName>
    </submittedName>
</protein>
<evidence type="ECO:0000313" key="1">
    <source>
        <dbReference type="EMBL" id="MBD1388080.1"/>
    </source>
</evidence>
<dbReference type="EMBL" id="JACXAF010000001">
    <property type="protein sequence ID" value="MBD1388080.1"/>
    <property type="molecule type" value="Genomic_DNA"/>
</dbReference>
<sequence length="156" mass="17653">MSDNYVLKIYNQFSKMPFGQWLFSRYAARRAPYFKTIKPLVTHIAENHCEVLIKKRKAVTNHIGTVHVIAICNGLEMAMGFMAEASVPKHLRWIPKGMTVDYTAKAETDITCRVKISPELWQPGDMLVPVEAVDQHGKVVVKGTITLWITEKAAKP</sequence>
<keyword evidence="2" id="KW-1185">Reference proteome</keyword>
<dbReference type="RefSeq" id="WP_191143195.1">
    <property type="nucleotide sequence ID" value="NZ_JACXAF010000001.1"/>
</dbReference>
<proteinExistence type="predicted"/>
<evidence type="ECO:0000313" key="2">
    <source>
        <dbReference type="Proteomes" id="UP000638014"/>
    </source>
</evidence>
<organism evidence="1 2">
    <name type="scientific">Neiella litorisoli</name>
    <dbReference type="NCBI Taxonomy" id="2771431"/>
    <lineage>
        <taxon>Bacteria</taxon>
        <taxon>Pseudomonadati</taxon>
        <taxon>Pseudomonadota</taxon>
        <taxon>Gammaproteobacteria</taxon>
        <taxon>Alteromonadales</taxon>
        <taxon>Echinimonadaceae</taxon>
        <taxon>Neiella</taxon>
    </lineage>
</organism>